<evidence type="ECO:0000313" key="8">
    <source>
        <dbReference type="Proteomes" id="UP001239445"/>
    </source>
</evidence>
<evidence type="ECO:0000256" key="6">
    <source>
        <dbReference type="SAM" id="MobiDB-lite"/>
    </source>
</evidence>
<evidence type="ECO:0000313" key="7">
    <source>
        <dbReference type="EMBL" id="KAK1750217.1"/>
    </source>
</evidence>
<dbReference type="GO" id="GO:1990846">
    <property type="term" value="F:ribonucleoside-diphosphate reductase inhibitor activity"/>
    <property type="evidence" value="ECO:0007669"/>
    <property type="project" value="TreeGrafter"/>
</dbReference>
<keyword evidence="4" id="KW-0963">Cytoplasm</keyword>
<protein>
    <submittedName>
        <fullName evidence="7">Ribonucleotide reductase inhibitor-domain-containing protein</fullName>
    </submittedName>
</protein>
<dbReference type="AlphaFoldDB" id="A0AAJ0B4V5"/>
<evidence type="ECO:0000256" key="5">
    <source>
        <dbReference type="ARBA" id="ARBA00023242"/>
    </source>
</evidence>
<evidence type="ECO:0000256" key="3">
    <source>
        <dbReference type="ARBA" id="ARBA00005459"/>
    </source>
</evidence>
<comment type="subcellular location">
    <subcellularLocation>
        <location evidence="2">Cytoplasm</location>
    </subcellularLocation>
    <subcellularLocation>
        <location evidence="1">Nucleus</location>
    </subcellularLocation>
</comment>
<gene>
    <name evidence="7" type="ORF">QBC47DRAFT_394199</name>
</gene>
<dbReference type="GO" id="GO:0005737">
    <property type="term" value="C:cytoplasm"/>
    <property type="evidence" value="ECO:0007669"/>
    <property type="project" value="UniProtKB-SubCell"/>
</dbReference>
<comment type="caution">
    <text evidence="7">The sequence shown here is derived from an EMBL/GenBank/DDBJ whole genome shotgun (WGS) entry which is preliminary data.</text>
</comment>
<accession>A0AAJ0B4V5</accession>
<organism evidence="7 8">
    <name type="scientific">Echria macrotheca</name>
    <dbReference type="NCBI Taxonomy" id="438768"/>
    <lineage>
        <taxon>Eukaryota</taxon>
        <taxon>Fungi</taxon>
        <taxon>Dikarya</taxon>
        <taxon>Ascomycota</taxon>
        <taxon>Pezizomycotina</taxon>
        <taxon>Sordariomycetes</taxon>
        <taxon>Sordariomycetidae</taxon>
        <taxon>Sordariales</taxon>
        <taxon>Schizotheciaceae</taxon>
        <taxon>Echria</taxon>
    </lineage>
</organism>
<feature type="compositionally biased region" description="Low complexity" evidence="6">
    <location>
        <begin position="193"/>
        <end position="203"/>
    </location>
</feature>
<evidence type="ECO:0000256" key="1">
    <source>
        <dbReference type="ARBA" id="ARBA00004123"/>
    </source>
</evidence>
<evidence type="ECO:0000256" key="2">
    <source>
        <dbReference type="ARBA" id="ARBA00004496"/>
    </source>
</evidence>
<sequence>MSGPRTKRPFAGAASDPSQRQITSFFKTTTTTDTSSPSTPSNKSAAPLNGPVLPAHVQSNLLSVGMRVRKSVVEGYKTDPSQYSAFALWSDPAAPTSASSDDAVPVPAYTSSGGGGGARELAPFCGIHKVGGLAVQAHSYSFTGSFSSPSSSQESNASATSASAAVAASTRKRFFVAEDDESDSDDREGGSGRDSSAAAAAAAVHGGPWRHRDEWIEEEISPRSFTPVGWGNARVLAVPKSQKAKLGGQVGGADLARLGQENMAVDDFEETPFLQMDTE</sequence>
<feature type="region of interest" description="Disordered" evidence="6">
    <location>
        <begin position="176"/>
        <end position="207"/>
    </location>
</feature>
<reference evidence="7" key="1">
    <citation type="submission" date="2023-06" db="EMBL/GenBank/DDBJ databases">
        <title>Genome-scale phylogeny and comparative genomics of the fungal order Sordariales.</title>
        <authorList>
            <consortium name="Lawrence Berkeley National Laboratory"/>
            <person name="Hensen N."/>
            <person name="Bonometti L."/>
            <person name="Westerberg I."/>
            <person name="Brannstrom I.O."/>
            <person name="Guillou S."/>
            <person name="Cros-Aarteil S."/>
            <person name="Calhoun S."/>
            <person name="Haridas S."/>
            <person name="Kuo A."/>
            <person name="Mondo S."/>
            <person name="Pangilinan J."/>
            <person name="Riley R."/>
            <person name="Labutti K."/>
            <person name="Andreopoulos B."/>
            <person name="Lipzen A."/>
            <person name="Chen C."/>
            <person name="Yanf M."/>
            <person name="Daum C."/>
            <person name="Ng V."/>
            <person name="Clum A."/>
            <person name="Steindorff A."/>
            <person name="Ohm R."/>
            <person name="Martin F."/>
            <person name="Silar P."/>
            <person name="Natvig D."/>
            <person name="Lalanne C."/>
            <person name="Gautier V."/>
            <person name="Ament-Velasquez S.L."/>
            <person name="Kruys A."/>
            <person name="Hutchinson M.I."/>
            <person name="Powell A.J."/>
            <person name="Barry K."/>
            <person name="Miller A.N."/>
            <person name="Grigoriev I.V."/>
            <person name="Debuchy R."/>
            <person name="Gladieux P."/>
            <person name="Thoren M.H."/>
            <person name="Johannesson H."/>
        </authorList>
    </citation>
    <scope>NUCLEOTIDE SEQUENCE</scope>
    <source>
        <strain evidence="7">PSN4</strain>
    </source>
</reference>
<dbReference type="GO" id="GO:0008104">
    <property type="term" value="P:intracellular protein localization"/>
    <property type="evidence" value="ECO:0007669"/>
    <property type="project" value="TreeGrafter"/>
</dbReference>
<dbReference type="PANTHER" id="PTHR28081">
    <property type="entry name" value="DAMAGE-REGULATED IMPORT FACILITATOR 1-RELATED"/>
    <property type="match status" value="1"/>
</dbReference>
<feature type="compositionally biased region" description="Low complexity" evidence="6">
    <location>
        <begin position="23"/>
        <end position="44"/>
    </location>
</feature>
<keyword evidence="8" id="KW-1185">Reference proteome</keyword>
<dbReference type="InterPro" id="IPR013900">
    <property type="entry name" value="RNR_inhibitor"/>
</dbReference>
<feature type="compositionally biased region" description="Acidic residues" evidence="6">
    <location>
        <begin position="177"/>
        <end position="186"/>
    </location>
</feature>
<dbReference type="GO" id="GO:0005634">
    <property type="term" value="C:nucleus"/>
    <property type="evidence" value="ECO:0007669"/>
    <property type="project" value="UniProtKB-SubCell"/>
</dbReference>
<feature type="region of interest" description="Disordered" evidence="6">
    <location>
        <begin position="1"/>
        <end position="52"/>
    </location>
</feature>
<dbReference type="Proteomes" id="UP001239445">
    <property type="component" value="Unassembled WGS sequence"/>
</dbReference>
<dbReference type="EMBL" id="MU839848">
    <property type="protein sequence ID" value="KAK1750217.1"/>
    <property type="molecule type" value="Genomic_DNA"/>
</dbReference>
<dbReference type="PANTHER" id="PTHR28081:SF1">
    <property type="entry name" value="DAMAGE-REGULATED IMPORT FACILITATOR 1"/>
    <property type="match status" value="1"/>
</dbReference>
<keyword evidence="5" id="KW-0539">Nucleus</keyword>
<evidence type="ECO:0000256" key="4">
    <source>
        <dbReference type="ARBA" id="ARBA00022490"/>
    </source>
</evidence>
<dbReference type="Pfam" id="PF08591">
    <property type="entry name" value="RNR_inhib"/>
    <property type="match status" value="1"/>
</dbReference>
<name>A0AAJ0B4V5_9PEZI</name>
<proteinExistence type="inferred from homology"/>
<comment type="similarity">
    <text evidence="3">Belongs to the DIF1/spd1 family.</text>
</comment>